<feature type="domain" description="PKD" evidence="5">
    <location>
        <begin position="1169"/>
        <end position="1255"/>
    </location>
</feature>
<dbReference type="STRING" id="641691.SAMN05421636_104347"/>
<dbReference type="InterPro" id="IPR044060">
    <property type="entry name" value="Bacterial_rp_domain"/>
</dbReference>
<evidence type="ECO:0000256" key="2">
    <source>
        <dbReference type="ARBA" id="ARBA00022729"/>
    </source>
</evidence>
<dbReference type="InterPro" id="IPR035986">
    <property type="entry name" value="PKD_dom_sf"/>
</dbReference>
<feature type="signal peptide" evidence="4">
    <location>
        <begin position="1"/>
        <end position="26"/>
    </location>
</feature>
<evidence type="ECO:0000313" key="6">
    <source>
        <dbReference type="EMBL" id="SDE32095.1"/>
    </source>
</evidence>
<reference evidence="6 7" key="1">
    <citation type="submission" date="2016-10" db="EMBL/GenBank/DDBJ databases">
        <authorList>
            <person name="de Groot N.N."/>
        </authorList>
    </citation>
    <scope>NUCLEOTIDE SEQUENCE [LARGE SCALE GENOMIC DNA]</scope>
    <source>
        <strain evidence="6 7">DSM 23421</strain>
    </source>
</reference>
<evidence type="ECO:0000256" key="3">
    <source>
        <dbReference type="ARBA" id="ARBA00022737"/>
    </source>
</evidence>
<dbReference type="InterPro" id="IPR000601">
    <property type="entry name" value="PKD_dom"/>
</dbReference>
<dbReference type="Pfam" id="PF18998">
    <property type="entry name" value="Flg_new_2"/>
    <property type="match status" value="2"/>
</dbReference>
<evidence type="ECO:0000256" key="4">
    <source>
        <dbReference type="SAM" id="SignalP"/>
    </source>
</evidence>
<dbReference type="Pfam" id="PF18962">
    <property type="entry name" value="Por_Secre_tail"/>
    <property type="match status" value="1"/>
</dbReference>
<dbReference type="Gene3D" id="2.60.40.10">
    <property type="entry name" value="Immunoglobulins"/>
    <property type="match status" value="3"/>
</dbReference>
<proteinExistence type="predicted"/>
<dbReference type="Pfam" id="PF24681">
    <property type="entry name" value="Kelch_KLHDC2_KLHL20_DRC7"/>
    <property type="match status" value="1"/>
</dbReference>
<dbReference type="CDD" id="cd00146">
    <property type="entry name" value="PKD"/>
    <property type="match status" value="2"/>
</dbReference>
<dbReference type="SUPFAM" id="SSF49299">
    <property type="entry name" value="PKD domain"/>
    <property type="match status" value="2"/>
</dbReference>
<dbReference type="EMBL" id="FNAO01000004">
    <property type="protein sequence ID" value="SDE32095.1"/>
    <property type="molecule type" value="Genomic_DNA"/>
</dbReference>
<gene>
    <name evidence="6" type="ORF">SAMN05421636_104347</name>
</gene>
<keyword evidence="7" id="KW-1185">Reference proteome</keyword>
<feature type="domain" description="PKD" evidence="5">
    <location>
        <begin position="774"/>
        <end position="856"/>
    </location>
</feature>
<name>A0A1G7C0Y1_9FLAO</name>
<evidence type="ECO:0000256" key="1">
    <source>
        <dbReference type="ARBA" id="ARBA00022441"/>
    </source>
</evidence>
<dbReference type="SUPFAM" id="SSF117281">
    <property type="entry name" value="Kelch motif"/>
    <property type="match status" value="1"/>
</dbReference>
<dbReference type="Proteomes" id="UP000199109">
    <property type="component" value="Unassembled WGS sequence"/>
</dbReference>
<keyword evidence="2 4" id="KW-0732">Signal</keyword>
<accession>A0A1G7C0Y1</accession>
<dbReference type="Pfam" id="PF18911">
    <property type="entry name" value="PKD_4"/>
    <property type="match status" value="2"/>
</dbReference>
<dbReference type="Gene3D" id="2.120.10.80">
    <property type="entry name" value="Kelch-type beta propeller"/>
    <property type="match status" value="2"/>
</dbReference>
<feature type="chain" id="PRO_5011455103" evidence="4">
    <location>
        <begin position="27"/>
        <end position="1345"/>
    </location>
</feature>
<dbReference type="PANTHER" id="PTHR46344:SF27">
    <property type="entry name" value="KELCH REPEAT SUPERFAMILY PROTEIN"/>
    <property type="match status" value="1"/>
</dbReference>
<dbReference type="InterPro" id="IPR026444">
    <property type="entry name" value="Secre_tail"/>
</dbReference>
<dbReference type="InterPro" id="IPR013783">
    <property type="entry name" value="Ig-like_fold"/>
</dbReference>
<keyword evidence="1" id="KW-0880">Kelch repeat</keyword>
<sequence length="1345" mass="143728">MKKCYSRNHVLAFLILSPLFIFFSHAQGTTGFDQWRNKNEAENYTPRHECSVVQAGNRFYLMGGRENAKTIDVYDYTANAWTQIPDSPPVEFNHFQATEYKGLIWVIGAFKNNDFPSETPADYIWAFDPVNEEWIQGPEIPENRKRGSAGLVVYNDKFYIAGGNTIGHNGGYVNWFDEYDPATGTWTPLANAPRARDHFHAARIGTKMYLAGGRLSGGDGGTFRPTIAQVDVYDFTTGTWSTLPSDQNLPTPRGAPAVASFNGKLLVIGGEVENQQVYGEPVDDALKITEQYDPVTQQWTRLPDLNSERHGTQAIVSGNGIFVLAGSPNKGGGNQMNMEYLGEDNPIGVPNTASSLVAPDVIDLEPGASTEFTLRVTGGNMGMFIRSMVVTGAGAANFSLTSGALENAFLDPESSRTITVSLTGSGQNNNAVLTIAYGASSELNILLKNGELSTGIDNPGTQYNKEDDSVSLPIQGKNNNGAFTYSATVLPPNLTINASTGVISGTVSSGENATGAFQEANGLLVIEAESGDIVPGWTETSEGGATGIAAGTNSFNSIGGGTIPYQITVTTPGIYHFNWRSFFTGSNSTEENDNWLRFPNNADVWFFGYKGNPGDEASVIDNLEGEQKDIVFPKGSSRITSETTPDGAGSQGFFKIYRSSGESKTYDWQAKTFDNNPYNVYVRFVNPGTYTMEISERSAGHTIDKMALYKLDGREYSDTELTAVAESVRGGGTSSGGAAANSPYQVRVTATDNTTAANSSTVEFTWIINNSGIPIARAEASPLTGQVPLAVSFTGSGSLDDATVAEYEWDFGDQSASSSNLADPSFTFTEPGTFNVTLTVTDADGNTDIESLEIVVDPKPVYTINAVAGENGSISPNGEIEVIEGADQAFTITSNEGYTITEVSIDGILQGAIDTFTFNAVDAPHTITASFGLAEYVITASSTAGGRIDPEGTNFITNGNDMPYSILPDAGFRILDVLVDDVSQGAVDSYEFTQVDGPHTIQAIFEEIPTYAITSNAGEGGTISPEGSTNVLEGGSLSFSVTADTGFTFDYFLVDGAVVPDVSEYEFQNLGENHTIEAIFRPIADTEYAITATATTGGTLSPNGSIAVTEEGTQIFSIVADTGFEIADIKVDGTSIAIADSYTFTNVVEDHSLEVVFAEVVIVDGNEAPKADAVSDGTQGIAPFTVNFDGTDSTDDQGIANYEWSFGDGSPIASGATVEHTFNEPGEYTVWLTVADTEGETSTVSVIITVTAPSETAPSETGDEFRIFPNPASVVVNLGLDPEIELQNIYIYNMEGRLMRALDAEYVKFEGGYRINVSLLSEGLYFIGSQDMDGKAYHAPMLIKR</sequence>
<dbReference type="Pfam" id="PF05345">
    <property type="entry name" value="He_PIG"/>
    <property type="match status" value="1"/>
</dbReference>
<dbReference type="PROSITE" id="PS50093">
    <property type="entry name" value="PKD"/>
    <property type="match status" value="2"/>
</dbReference>
<dbReference type="InterPro" id="IPR015915">
    <property type="entry name" value="Kelch-typ_b-propeller"/>
</dbReference>
<dbReference type="RefSeq" id="WP_091867978.1">
    <property type="nucleotide sequence ID" value="NZ_FNAO01000004.1"/>
</dbReference>
<dbReference type="SMART" id="SM00089">
    <property type="entry name" value="PKD"/>
    <property type="match status" value="2"/>
</dbReference>
<dbReference type="PANTHER" id="PTHR46344">
    <property type="entry name" value="OS02G0202900 PROTEIN"/>
    <property type="match status" value="1"/>
</dbReference>
<evidence type="ECO:0000313" key="7">
    <source>
        <dbReference type="Proteomes" id="UP000199109"/>
    </source>
</evidence>
<keyword evidence="3" id="KW-0677">Repeat</keyword>
<dbReference type="OrthoDB" id="996574at2"/>
<organism evidence="6 7">
    <name type="scientific">Pricia antarctica</name>
    <dbReference type="NCBI Taxonomy" id="641691"/>
    <lineage>
        <taxon>Bacteria</taxon>
        <taxon>Pseudomonadati</taxon>
        <taxon>Bacteroidota</taxon>
        <taxon>Flavobacteriia</taxon>
        <taxon>Flavobacteriales</taxon>
        <taxon>Flavobacteriaceae</taxon>
        <taxon>Pricia</taxon>
    </lineage>
</organism>
<protein>
    <submittedName>
        <fullName evidence="6">Por secretion system C-terminal sorting domain-containing protein</fullName>
    </submittedName>
</protein>
<dbReference type="InterPro" id="IPR006652">
    <property type="entry name" value="Kelch_1"/>
</dbReference>
<evidence type="ECO:0000259" key="5">
    <source>
        <dbReference type="PROSITE" id="PS50093"/>
    </source>
</evidence>
<dbReference type="Pfam" id="PF01344">
    <property type="entry name" value="Kelch_1"/>
    <property type="match status" value="1"/>
</dbReference>
<dbReference type="InterPro" id="IPR022409">
    <property type="entry name" value="PKD/Chitinase_dom"/>
</dbReference>
<dbReference type="SMART" id="SM00612">
    <property type="entry name" value="Kelch"/>
    <property type="match status" value="5"/>
</dbReference>